<name>A0A4V3SEU4_OPIFE</name>
<gene>
    <name evidence="1" type="ORF">CRM22_005613</name>
</gene>
<dbReference type="EMBL" id="SJOL01006472">
    <property type="protein sequence ID" value="TGZ65974.1"/>
    <property type="molecule type" value="Genomic_DNA"/>
</dbReference>
<organism evidence="1 2">
    <name type="scientific">Opisthorchis felineus</name>
    <dbReference type="NCBI Taxonomy" id="147828"/>
    <lineage>
        <taxon>Eukaryota</taxon>
        <taxon>Metazoa</taxon>
        <taxon>Spiralia</taxon>
        <taxon>Lophotrochozoa</taxon>
        <taxon>Platyhelminthes</taxon>
        <taxon>Trematoda</taxon>
        <taxon>Digenea</taxon>
        <taxon>Opisthorchiida</taxon>
        <taxon>Opisthorchiata</taxon>
        <taxon>Opisthorchiidae</taxon>
        <taxon>Opisthorchis</taxon>
    </lineage>
</organism>
<proteinExistence type="predicted"/>
<reference evidence="1 2" key="1">
    <citation type="journal article" date="2019" name="BMC Genomics">
        <title>New insights from Opisthorchis felineus genome: update on genomics of the epidemiologically important liver flukes.</title>
        <authorList>
            <person name="Ershov N.I."/>
            <person name="Mordvinov V.A."/>
            <person name="Prokhortchouk E.B."/>
            <person name="Pakharukova M.Y."/>
            <person name="Gunbin K.V."/>
            <person name="Ustyantsev K."/>
            <person name="Genaev M.A."/>
            <person name="Blinov A.G."/>
            <person name="Mazur A."/>
            <person name="Boulygina E."/>
            <person name="Tsygankova S."/>
            <person name="Khrameeva E."/>
            <person name="Chekanov N."/>
            <person name="Fan G."/>
            <person name="Xiao A."/>
            <person name="Zhang H."/>
            <person name="Xu X."/>
            <person name="Yang H."/>
            <person name="Solovyev V."/>
            <person name="Lee S.M."/>
            <person name="Liu X."/>
            <person name="Afonnikov D.A."/>
            <person name="Skryabin K.G."/>
        </authorList>
    </citation>
    <scope>NUCLEOTIDE SEQUENCE [LARGE SCALE GENOMIC DNA]</scope>
    <source>
        <strain evidence="1">AK-0245</strain>
        <tissue evidence="1">Whole organism</tissue>
    </source>
</reference>
<keyword evidence="2" id="KW-1185">Reference proteome</keyword>
<accession>A0A4V3SEU4</accession>
<dbReference type="Proteomes" id="UP000308267">
    <property type="component" value="Unassembled WGS sequence"/>
</dbReference>
<dbReference type="AlphaFoldDB" id="A0A4V3SEU4"/>
<evidence type="ECO:0000313" key="1">
    <source>
        <dbReference type="EMBL" id="TGZ65974.1"/>
    </source>
</evidence>
<evidence type="ECO:0000313" key="2">
    <source>
        <dbReference type="Proteomes" id="UP000308267"/>
    </source>
</evidence>
<comment type="caution">
    <text evidence="1">The sequence shown here is derived from an EMBL/GenBank/DDBJ whole genome shotgun (WGS) entry which is preliminary data.</text>
</comment>
<sequence length="116" mass="12813">MHVTSRISQGPFIGFAKILTRSSEELEIVGLFSRHASAFLINRKRRVPVGDSSSAFETSIGVLEDSAVGASFFIIPITSYYPFGYHHNLQRCCTQMVSRFVAATQSSYGESSPILF</sequence>
<protein>
    <submittedName>
        <fullName evidence="1">Uncharacterized protein</fullName>
    </submittedName>
</protein>